<dbReference type="EMBL" id="JAGZSV010000162">
    <property type="protein sequence ID" value="MBS6941333.1"/>
    <property type="molecule type" value="Genomic_DNA"/>
</dbReference>
<evidence type="ECO:0000313" key="2">
    <source>
        <dbReference type="Proteomes" id="UP000727506"/>
    </source>
</evidence>
<reference evidence="1" key="1">
    <citation type="submission" date="2021-02" db="EMBL/GenBank/DDBJ databases">
        <title>Infant gut strain persistence is associated with maternal origin, phylogeny, and functional potential including surface adhesion and iron acquisition.</title>
        <authorList>
            <person name="Lou Y.C."/>
        </authorList>
    </citation>
    <scope>NUCLEOTIDE SEQUENCE</scope>
    <source>
        <strain evidence="1">L2_039_000G1_dasL2_039_000G1_concoct_11</strain>
    </source>
</reference>
<gene>
    <name evidence="1" type="ORF">KH142_07660</name>
</gene>
<dbReference type="Proteomes" id="UP000727506">
    <property type="component" value="Unassembled WGS sequence"/>
</dbReference>
<organism evidence="1 2">
    <name type="scientific">Slackia piriformis</name>
    <dbReference type="NCBI Taxonomy" id="626934"/>
    <lineage>
        <taxon>Bacteria</taxon>
        <taxon>Bacillati</taxon>
        <taxon>Actinomycetota</taxon>
        <taxon>Coriobacteriia</taxon>
        <taxon>Eggerthellales</taxon>
        <taxon>Eggerthellaceae</taxon>
        <taxon>Slackia</taxon>
    </lineage>
</organism>
<protein>
    <submittedName>
        <fullName evidence="1">Uncharacterized protein</fullName>
    </submittedName>
</protein>
<accession>A0A943UZ32</accession>
<proteinExistence type="predicted"/>
<comment type="caution">
    <text evidence="1">The sequence shown here is derived from an EMBL/GenBank/DDBJ whole genome shotgun (WGS) entry which is preliminary data.</text>
</comment>
<dbReference type="AlphaFoldDB" id="A0A943UZ32"/>
<sequence>MCEGWSIEEVFPGSGSCIYQLQAASSDKTLLERFAAKKQNREASLKLASTLDLIRKSGIARSVENMTIRRVEGDIVEVRVSGTVIRAFSYQRNGEDALVLLDIERTHQGSGSIRRHIEAAKPKAEAARALLAKMKGEGRE</sequence>
<evidence type="ECO:0000313" key="1">
    <source>
        <dbReference type="EMBL" id="MBS6941333.1"/>
    </source>
</evidence>
<name>A0A943UZ32_9ACTN</name>